<evidence type="ECO:0000313" key="4">
    <source>
        <dbReference type="Proteomes" id="UP001491310"/>
    </source>
</evidence>
<feature type="coiled-coil region" evidence="1">
    <location>
        <begin position="329"/>
        <end position="391"/>
    </location>
</feature>
<feature type="compositionally biased region" description="Polar residues" evidence="2">
    <location>
        <begin position="461"/>
        <end position="470"/>
    </location>
</feature>
<feature type="coiled-coil region" evidence="1">
    <location>
        <begin position="110"/>
        <end position="258"/>
    </location>
</feature>
<evidence type="ECO:0000256" key="1">
    <source>
        <dbReference type="SAM" id="Coils"/>
    </source>
</evidence>
<dbReference type="EMBL" id="JALJOT010000014">
    <property type="protein sequence ID" value="KAK9903426.1"/>
    <property type="molecule type" value="Genomic_DNA"/>
</dbReference>
<organism evidence="3 4">
    <name type="scientific">Coccomyxa subellipsoidea</name>
    <dbReference type="NCBI Taxonomy" id="248742"/>
    <lineage>
        <taxon>Eukaryota</taxon>
        <taxon>Viridiplantae</taxon>
        <taxon>Chlorophyta</taxon>
        <taxon>core chlorophytes</taxon>
        <taxon>Trebouxiophyceae</taxon>
        <taxon>Trebouxiophyceae incertae sedis</taxon>
        <taxon>Coccomyxaceae</taxon>
        <taxon>Coccomyxa</taxon>
    </lineage>
</organism>
<reference evidence="3 4" key="1">
    <citation type="journal article" date="2024" name="Nat. Commun.">
        <title>Phylogenomics reveals the evolutionary origins of lichenization in chlorophyte algae.</title>
        <authorList>
            <person name="Puginier C."/>
            <person name="Libourel C."/>
            <person name="Otte J."/>
            <person name="Skaloud P."/>
            <person name="Haon M."/>
            <person name="Grisel S."/>
            <person name="Petersen M."/>
            <person name="Berrin J.G."/>
            <person name="Delaux P.M."/>
            <person name="Dal Grande F."/>
            <person name="Keller J."/>
        </authorList>
    </citation>
    <scope>NUCLEOTIDE SEQUENCE [LARGE SCALE GENOMIC DNA]</scope>
    <source>
        <strain evidence="3 4">SAG 216-7</strain>
    </source>
</reference>
<name>A0ABR2YE09_9CHLO</name>
<feature type="compositionally biased region" description="Basic and acidic residues" evidence="2">
    <location>
        <begin position="19"/>
        <end position="33"/>
    </location>
</feature>
<feature type="compositionally biased region" description="Basic and acidic residues" evidence="2">
    <location>
        <begin position="471"/>
        <end position="481"/>
    </location>
</feature>
<comment type="caution">
    <text evidence="3">The sequence shown here is derived from an EMBL/GenBank/DDBJ whole genome shotgun (WGS) entry which is preliminary data.</text>
</comment>
<feature type="region of interest" description="Disordered" evidence="2">
    <location>
        <begin position="1"/>
        <end position="61"/>
    </location>
</feature>
<accession>A0ABR2YE09</accession>
<dbReference type="Proteomes" id="UP001491310">
    <property type="component" value="Unassembled WGS sequence"/>
</dbReference>
<evidence type="ECO:0000313" key="3">
    <source>
        <dbReference type="EMBL" id="KAK9903426.1"/>
    </source>
</evidence>
<keyword evidence="4" id="KW-1185">Reference proteome</keyword>
<keyword evidence="1" id="KW-0175">Coiled coil</keyword>
<evidence type="ECO:0000256" key="2">
    <source>
        <dbReference type="SAM" id="MobiDB-lite"/>
    </source>
</evidence>
<protein>
    <submittedName>
        <fullName evidence="3">Uncharacterized protein</fullName>
    </submittedName>
</protein>
<sequence>MSGIVNKIKDTLHVGQCSDPEHHHPETTTRDGRTGGTTTDAMARGHNTGNTTTRTTRNTNTDCKSCDENFKQEGKHMPWDNAQAKTAAASKEAHDAEVYACKAHKHLESVGESQQESERARARQAELERELEGMRTRGVDLSSKQREIEVARRSAEEAAIRAREAHKGCETAEREAAMKEREAAKLQRGLADERRSVEELEAELSQLQRTKGDAMKQHEHHQMLLRDADNKGDKQAEIERLNRELDGHAKAVSEAEAALAAVRERHQHTHTHLGKLKAEWEQHLQARRGLEANFNTTRTRLDDVNEHETELSRLLSSRRGQLGEHETAAQRAAQAAEAERARAADLHRQTDPLAREAQDKRAAIGIAETNVAEAKNRQRQIEQRERELQGKLQGQQRTVEQTTADTRQRVEGYEKYKVEAQNANARKEQLWDEAMEHGGVGDRNADSKIAKMENRLKDMNITGTNKGATHTTRETTVVKEE</sequence>
<feature type="region of interest" description="Disordered" evidence="2">
    <location>
        <begin position="458"/>
        <end position="481"/>
    </location>
</feature>
<proteinExistence type="predicted"/>
<feature type="compositionally biased region" description="Low complexity" evidence="2">
    <location>
        <begin position="47"/>
        <end position="61"/>
    </location>
</feature>
<gene>
    <name evidence="3" type="ORF">WJX75_005234</name>
</gene>